<protein>
    <submittedName>
        <fullName evidence="2">NAD(P)-dependent oxidoreductase</fullName>
    </submittedName>
</protein>
<dbReference type="InterPro" id="IPR036291">
    <property type="entry name" value="NAD(P)-bd_dom_sf"/>
</dbReference>
<dbReference type="Proteomes" id="UP000276133">
    <property type="component" value="Unassembled WGS sequence"/>
</dbReference>
<proteinExistence type="predicted"/>
<dbReference type="PANTHER" id="PTHR43162">
    <property type="match status" value="1"/>
</dbReference>
<name>A0A3M7P648_BRAPC</name>
<dbReference type="Gene3D" id="3.40.50.720">
    <property type="entry name" value="NAD(P)-binding Rossmann-like Domain"/>
    <property type="match status" value="1"/>
</dbReference>
<evidence type="ECO:0000313" key="2">
    <source>
        <dbReference type="EMBL" id="RMZ94290.1"/>
    </source>
</evidence>
<keyword evidence="3" id="KW-1185">Reference proteome</keyword>
<organism evidence="2 3">
    <name type="scientific">Brachionus plicatilis</name>
    <name type="common">Marine rotifer</name>
    <name type="synonym">Brachionus muelleri</name>
    <dbReference type="NCBI Taxonomy" id="10195"/>
    <lineage>
        <taxon>Eukaryota</taxon>
        <taxon>Metazoa</taxon>
        <taxon>Spiralia</taxon>
        <taxon>Gnathifera</taxon>
        <taxon>Rotifera</taxon>
        <taxon>Eurotatoria</taxon>
        <taxon>Monogononta</taxon>
        <taxon>Pseudotrocha</taxon>
        <taxon>Ploima</taxon>
        <taxon>Brachionidae</taxon>
        <taxon>Brachionus</taxon>
    </lineage>
</organism>
<evidence type="ECO:0000259" key="1">
    <source>
        <dbReference type="Pfam" id="PF05368"/>
    </source>
</evidence>
<sequence length="261" mass="29885">FRTEEKAKPFRISFPNIEIVVGCDADNPDTLNKAFQGAQYALIVTPHDPKRGIDDDARLTKNMIESAVANNVEYIVLVASWTVHFPEQLSLLSSRFKPSEILLEKYGKEKGLKWTILRGGVFMENTISNVTQAVKTSVYNFPDILCPYIDTKDIGRCAAVCLVATDKNEHHEKFYEMNGPEKLNGERLAEICSKVFEKKITFQSIAKEEFKKFMPDAVSQVFEFMVENRNCVPFTNDVKNLTGEWSSYEDFIRNHLNDFFN</sequence>
<dbReference type="InterPro" id="IPR051604">
    <property type="entry name" value="Ergot_Alk_Oxidoreductase"/>
</dbReference>
<evidence type="ECO:0000313" key="3">
    <source>
        <dbReference type="Proteomes" id="UP000276133"/>
    </source>
</evidence>
<dbReference type="SUPFAM" id="SSF51735">
    <property type="entry name" value="NAD(P)-binding Rossmann-fold domains"/>
    <property type="match status" value="1"/>
</dbReference>
<dbReference type="PANTHER" id="PTHR43162:SF1">
    <property type="entry name" value="PRESTALK A DIFFERENTIATION PROTEIN A"/>
    <property type="match status" value="1"/>
</dbReference>
<accession>A0A3M7P648</accession>
<dbReference type="Gene3D" id="3.90.25.10">
    <property type="entry name" value="UDP-galactose 4-epimerase, domain 1"/>
    <property type="match status" value="1"/>
</dbReference>
<feature type="non-terminal residue" evidence="2">
    <location>
        <position position="1"/>
    </location>
</feature>
<gene>
    <name evidence="2" type="ORF">BpHYR1_030904</name>
</gene>
<dbReference type="Pfam" id="PF05368">
    <property type="entry name" value="NmrA"/>
    <property type="match status" value="1"/>
</dbReference>
<reference evidence="2 3" key="1">
    <citation type="journal article" date="2018" name="Sci. Rep.">
        <title>Genomic signatures of local adaptation to the degree of environmental predictability in rotifers.</title>
        <authorList>
            <person name="Franch-Gras L."/>
            <person name="Hahn C."/>
            <person name="Garcia-Roger E.M."/>
            <person name="Carmona M.J."/>
            <person name="Serra M."/>
            <person name="Gomez A."/>
        </authorList>
    </citation>
    <scope>NUCLEOTIDE SEQUENCE [LARGE SCALE GENOMIC DNA]</scope>
    <source>
        <strain evidence="2">HYR1</strain>
    </source>
</reference>
<dbReference type="InterPro" id="IPR008030">
    <property type="entry name" value="NmrA-like"/>
</dbReference>
<dbReference type="AlphaFoldDB" id="A0A3M7P648"/>
<feature type="domain" description="NmrA-like" evidence="1">
    <location>
        <begin position="16"/>
        <end position="230"/>
    </location>
</feature>
<comment type="caution">
    <text evidence="2">The sequence shown here is derived from an EMBL/GenBank/DDBJ whole genome shotgun (WGS) entry which is preliminary data.</text>
</comment>
<dbReference type="OrthoDB" id="10254221at2759"/>
<dbReference type="EMBL" id="REGN01013162">
    <property type="protein sequence ID" value="RMZ94290.1"/>
    <property type="molecule type" value="Genomic_DNA"/>
</dbReference>